<feature type="transmembrane region" description="Helical" evidence="1">
    <location>
        <begin position="146"/>
        <end position="165"/>
    </location>
</feature>
<feature type="domain" description="DUF1206" evidence="2">
    <location>
        <begin position="103"/>
        <end position="171"/>
    </location>
</feature>
<keyword evidence="1" id="KW-1133">Transmembrane helix</keyword>
<comment type="caution">
    <text evidence="3">The sequence shown here is derived from an EMBL/GenBank/DDBJ whole genome shotgun (WGS) entry which is preliminary data.</text>
</comment>
<feature type="domain" description="DUF1206" evidence="2">
    <location>
        <begin position="26"/>
        <end position="92"/>
    </location>
</feature>
<feature type="transmembrane region" description="Helical" evidence="1">
    <location>
        <begin position="109"/>
        <end position="126"/>
    </location>
</feature>
<evidence type="ECO:0000256" key="1">
    <source>
        <dbReference type="SAM" id="Phobius"/>
    </source>
</evidence>
<keyword evidence="1" id="KW-0472">Membrane</keyword>
<feature type="transmembrane region" description="Helical" evidence="1">
    <location>
        <begin position="233"/>
        <end position="255"/>
    </location>
</feature>
<feature type="domain" description="DUF1206" evidence="2">
    <location>
        <begin position="191"/>
        <end position="259"/>
    </location>
</feature>
<dbReference type="InterPro" id="IPR009597">
    <property type="entry name" value="DUF1206"/>
</dbReference>
<dbReference type="Pfam" id="PF06724">
    <property type="entry name" value="DUF1206"/>
    <property type="match status" value="3"/>
</dbReference>
<organism evidence="3 4">
    <name type="scientific">Antribacter soli</name>
    <dbReference type="NCBI Taxonomy" id="2910976"/>
    <lineage>
        <taxon>Bacteria</taxon>
        <taxon>Bacillati</taxon>
        <taxon>Actinomycetota</taxon>
        <taxon>Actinomycetes</taxon>
        <taxon>Micrococcales</taxon>
        <taxon>Promicromonosporaceae</taxon>
        <taxon>Antribacter</taxon>
    </lineage>
</organism>
<reference evidence="3" key="1">
    <citation type="submission" date="2022-01" db="EMBL/GenBank/DDBJ databases">
        <title>Antribacter sp. nov., isolated from Guizhou of China.</title>
        <authorList>
            <person name="Chengliang C."/>
            <person name="Ya Z."/>
        </authorList>
    </citation>
    <scope>NUCLEOTIDE SEQUENCE</scope>
    <source>
        <strain evidence="3">KLBMP 9083</strain>
    </source>
</reference>
<name>A0AA41QHB6_9MICO</name>
<evidence type="ECO:0000313" key="3">
    <source>
        <dbReference type="EMBL" id="MCF4123157.1"/>
    </source>
</evidence>
<proteinExistence type="predicted"/>
<keyword evidence="1" id="KW-0812">Transmembrane</keyword>
<dbReference type="AlphaFoldDB" id="A0AA41QHB6"/>
<dbReference type="Proteomes" id="UP001165405">
    <property type="component" value="Unassembled WGS sequence"/>
</dbReference>
<feature type="transmembrane region" description="Helical" evidence="1">
    <location>
        <begin position="26"/>
        <end position="48"/>
    </location>
</feature>
<protein>
    <submittedName>
        <fullName evidence="3">DUF1206 domain-containing protein</fullName>
    </submittedName>
</protein>
<evidence type="ECO:0000259" key="2">
    <source>
        <dbReference type="Pfam" id="PF06724"/>
    </source>
</evidence>
<evidence type="ECO:0000313" key="4">
    <source>
        <dbReference type="Proteomes" id="UP001165405"/>
    </source>
</evidence>
<dbReference type="RefSeq" id="WP_236090969.1">
    <property type="nucleotide sequence ID" value="NZ_JAKGSG010000055.1"/>
</dbReference>
<feature type="transmembrane region" description="Helical" evidence="1">
    <location>
        <begin position="193"/>
        <end position="213"/>
    </location>
</feature>
<dbReference type="EMBL" id="JAKGSG010000055">
    <property type="protein sequence ID" value="MCF4123157.1"/>
    <property type="molecule type" value="Genomic_DNA"/>
</dbReference>
<sequence>MNDGSDVRDAARRVNDSPATGGLARLGYLASGVLHVMLGIIAIQVAWFRSPTAADQSGAFAALARHPVGALALVVVAVGFAGLAVWNVTEAVGSARGVGDRAKAASKSVVYGVLAWTAVRFAWGAPSSAEEQSRDFTASLWTHPGGRFAVAAVGLVVLGVAVYHVHKGWTRTFLQDLVKSPGRFVTAAGRVGYVARGIALALVGGLFVAAGVRARPDQAGGLDTALRRLGEEYSGAFLLTVIAVGLVAYGVYSFARARWTRT</sequence>
<feature type="transmembrane region" description="Helical" evidence="1">
    <location>
        <begin position="68"/>
        <end position="88"/>
    </location>
</feature>
<accession>A0AA41QHB6</accession>
<keyword evidence="4" id="KW-1185">Reference proteome</keyword>
<gene>
    <name evidence="3" type="ORF">L1785_19475</name>
</gene>